<dbReference type="EMBL" id="SZYD01000004">
    <property type="protein sequence ID" value="KAD6453767.1"/>
    <property type="molecule type" value="Genomic_DNA"/>
</dbReference>
<feature type="compositionally biased region" description="Basic and acidic residues" evidence="1">
    <location>
        <begin position="282"/>
        <end position="292"/>
    </location>
</feature>
<sequence>MDSGSQAAGDCTGGGTGGKILKRRPVAARTTPYDRPTTPLQPEHSNWRNGLLFPAKVVAGGATKLLSSIWNPKGWGSRSPDIDSDSEVGIEDEYVNDENLPDGDAELNQNKGSSSGKSEILYLIEQLIMLEHFSREERDSLIEVINSRVLDCTTTEGMDAAAKNPDINKVIMEARKMISENMTGTSSKSDLDNSIYGSKSLMTPNRDCLSGGSWKIQNEMQRLHSKAIELMRPNEPILTEEPKPGNENVNLAPNDMKNTQDDAPTEALSSLPTIEEQNLNAEGKDVKNDKTGNDVNLVEGNHDPTTNHTKVVDVINVSQSSSNASDPTSNKVANSPSAKRPVTRTRIYNTRRSMGRGKRLT</sequence>
<name>A0A5N6PH94_9ASTR</name>
<keyword evidence="3" id="KW-1185">Reference proteome</keyword>
<accession>A0A5N6PH94</accession>
<reference evidence="2 3" key="1">
    <citation type="submission" date="2019-05" db="EMBL/GenBank/DDBJ databases">
        <title>Mikania micrantha, genome provides insights into the molecular mechanism of rapid growth.</title>
        <authorList>
            <person name="Liu B."/>
        </authorList>
    </citation>
    <scope>NUCLEOTIDE SEQUENCE [LARGE SCALE GENOMIC DNA]</scope>
    <source>
        <strain evidence="2">NLD-2019</strain>
        <tissue evidence="2">Leaf</tissue>
    </source>
</reference>
<gene>
    <name evidence="2" type="ORF">E3N88_08473</name>
</gene>
<evidence type="ECO:0000313" key="3">
    <source>
        <dbReference type="Proteomes" id="UP000326396"/>
    </source>
</evidence>
<proteinExistence type="predicted"/>
<evidence type="ECO:0000313" key="2">
    <source>
        <dbReference type="EMBL" id="KAD6453767.1"/>
    </source>
</evidence>
<dbReference type="Proteomes" id="UP000326396">
    <property type="component" value="Linkage Group LG12"/>
</dbReference>
<feature type="compositionally biased region" description="Polar residues" evidence="1">
    <location>
        <begin position="316"/>
        <end position="337"/>
    </location>
</feature>
<protein>
    <submittedName>
        <fullName evidence="2">Uncharacterized protein</fullName>
    </submittedName>
</protein>
<organism evidence="2 3">
    <name type="scientific">Mikania micrantha</name>
    <name type="common">bitter vine</name>
    <dbReference type="NCBI Taxonomy" id="192012"/>
    <lineage>
        <taxon>Eukaryota</taxon>
        <taxon>Viridiplantae</taxon>
        <taxon>Streptophyta</taxon>
        <taxon>Embryophyta</taxon>
        <taxon>Tracheophyta</taxon>
        <taxon>Spermatophyta</taxon>
        <taxon>Magnoliopsida</taxon>
        <taxon>eudicotyledons</taxon>
        <taxon>Gunneridae</taxon>
        <taxon>Pentapetalae</taxon>
        <taxon>asterids</taxon>
        <taxon>campanulids</taxon>
        <taxon>Asterales</taxon>
        <taxon>Asteraceae</taxon>
        <taxon>Asteroideae</taxon>
        <taxon>Heliantheae alliance</taxon>
        <taxon>Eupatorieae</taxon>
        <taxon>Mikania</taxon>
    </lineage>
</organism>
<feature type="region of interest" description="Disordered" evidence="1">
    <location>
        <begin position="271"/>
        <end position="361"/>
    </location>
</feature>
<dbReference type="OrthoDB" id="666185at2759"/>
<dbReference type="AlphaFoldDB" id="A0A5N6PH94"/>
<dbReference type="PANTHER" id="PTHR33416">
    <property type="entry name" value="NUCLEAR PORE COMPLEX PROTEIN NUP1"/>
    <property type="match status" value="1"/>
</dbReference>
<feature type="compositionally biased region" description="Acidic residues" evidence="1">
    <location>
        <begin position="95"/>
        <end position="105"/>
    </location>
</feature>
<dbReference type="GO" id="GO:0071763">
    <property type="term" value="P:nuclear membrane organization"/>
    <property type="evidence" value="ECO:0007669"/>
    <property type="project" value="TreeGrafter"/>
</dbReference>
<dbReference type="GO" id="GO:0005635">
    <property type="term" value="C:nuclear envelope"/>
    <property type="evidence" value="ECO:0007669"/>
    <property type="project" value="TreeGrafter"/>
</dbReference>
<comment type="caution">
    <text evidence="2">The sequence shown here is derived from an EMBL/GenBank/DDBJ whole genome shotgun (WGS) entry which is preliminary data.</text>
</comment>
<feature type="compositionally biased region" description="Polar residues" evidence="1">
    <location>
        <begin position="271"/>
        <end position="280"/>
    </location>
</feature>
<feature type="region of interest" description="Disordered" evidence="1">
    <location>
        <begin position="95"/>
        <end position="114"/>
    </location>
</feature>
<evidence type="ECO:0000256" key="1">
    <source>
        <dbReference type="SAM" id="MobiDB-lite"/>
    </source>
</evidence>
<feature type="region of interest" description="Disordered" evidence="1">
    <location>
        <begin position="1"/>
        <end position="46"/>
    </location>
</feature>
<dbReference type="PANTHER" id="PTHR33416:SF17">
    <property type="entry name" value="PROTEIN KAKU4"/>
    <property type="match status" value="1"/>
</dbReference>